<dbReference type="PANTHER" id="PTHR43731:SF14">
    <property type="entry name" value="PRESENILIN-ASSOCIATED RHOMBOID-LIKE PROTEIN, MITOCHONDRIAL"/>
    <property type="match status" value="1"/>
</dbReference>
<feature type="transmembrane region" description="Helical" evidence="7">
    <location>
        <begin position="155"/>
        <end position="173"/>
    </location>
</feature>
<sequence>MFFRNESFRDFIRLYPVISGILAINIILWLLMYFPNPIGKLIWIWGVGWNTGIEIGEYWRLVTPIFLHAPNEVTHILFNSFSLILFGPALEQMIGKFKFIFVYLFTGIVGNVFTYFVGINDLHLGASGALYGLLGLFLFMSFFRQDLIDPASRQIVTIITLMGVLMTFIQPGINISAHIFGLIAGLALGPIVLTKAKHYSPNVVYRRRVVRSDGLNYDPNRWDRRRYRPNRNLSSIIWWVVIILAALGILFGII</sequence>
<evidence type="ECO:0000259" key="8">
    <source>
        <dbReference type="Pfam" id="PF01694"/>
    </source>
</evidence>
<evidence type="ECO:0000256" key="3">
    <source>
        <dbReference type="ARBA" id="ARBA00022692"/>
    </source>
</evidence>
<dbReference type="GO" id="GO:0016020">
    <property type="term" value="C:membrane"/>
    <property type="evidence" value="ECO:0007669"/>
    <property type="project" value="UniProtKB-SubCell"/>
</dbReference>
<evidence type="ECO:0000313" key="9">
    <source>
        <dbReference type="EMBL" id="BAM46473.1"/>
    </source>
</evidence>
<proteinExistence type="inferred from homology"/>
<keyword evidence="6 7" id="KW-0472">Membrane</keyword>
<dbReference type="Proteomes" id="UP000006294">
    <property type="component" value="Chromosome"/>
</dbReference>
<dbReference type="RefSeq" id="WP_015009079.1">
    <property type="nucleotide sequence ID" value="NC_018704.1"/>
</dbReference>
<keyword evidence="4" id="KW-0378">Hydrolase</keyword>
<dbReference type="GO" id="GO:0004252">
    <property type="term" value="F:serine-type endopeptidase activity"/>
    <property type="evidence" value="ECO:0007669"/>
    <property type="project" value="InterPro"/>
</dbReference>
<keyword evidence="5 7" id="KW-1133">Transmembrane helix</keyword>
<evidence type="ECO:0000256" key="1">
    <source>
        <dbReference type="ARBA" id="ARBA00004141"/>
    </source>
</evidence>
<feature type="transmembrane region" description="Helical" evidence="7">
    <location>
        <begin position="73"/>
        <end position="90"/>
    </location>
</feature>
<name>K0J625_AMPXN</name>
<reference evidence="9 10" key="1">
    <citation type="submission" date="2011-01" db="EMBL/GenBank/DDBJ databases">
        <title>Whole genome sequence of Amphibacillus xylinus NBRC 15112.</title>
        <authorList>
            <person name="Nakazawa H."/>
            <person name="Katano Y."/>
            <person name="Nakamura S."/>
            <person name="Sasagawa M."/>
            <person name="Fukada J."/>
            <person name="Arai T."/>
            <person name="Sasakura N."/>
            <person name="Mochizuki D."/>
            <person name="Hosoyama A."/>
            <person name="Harada K."/>
            <person name="Horikawa H."/>
            <person name="Kato Y."/>
            <person name="Harada T."/>
            <person name="Sasaki K."/>
            <person name="Sekiguchi M."/>
            <person name="Hodoyama M."/>
            <person name="Nishiko R."/>
            <person name="Narita H."/>
            <person name="Hanamaki A."/>
            <person name="Hata C."/>
            <person name="Konno Y."/>
            <person name="Niimura Y."/>
            <person name="Yamazaki S."/>
            <person name="Fujita N."/>
        </authorList>
    </citation>
    <scope>NUCLEOTIDE SEQUENCE [LARGE SCALE GENOMIC DNA]</scope>
    <source>
        <strain evidence="10">ATCC 51415 / DSM 6626 / JCM 7361 / LMG 17667 / NBRC 15112 / Ep01</strain>
    </source>
</reference>
<gene>
    <name evidence="9" type="ordered locus">AXY_03410</name>
</gene>
<dbReference type="AlphaFoldDB" id="K0J625"/>
<dbReference type="OrthoDB" id="9813074at2"/>
<evidence type="ECO:0000313" key="10">
    <source>
        <dbReference type="Proteomes" id="UP000006294"/>
    </source>
</evidence>
<keyword evidence="10" id="KW-1185">Reference proteome</keyword>
<evidence type="ECO:0000256" key="7">
    <source>
        <dbReference type="SAM" id="Phobius"/>
    </source>
</evidence>
<dbReference type="InterPro" id="IPR035952">
    <property type="entry name" value="Rhomboid-like_sf"/>
</dbReference>
<feature type="domain" description="Peptidase S54 rhomboid" evidence="8">
    <location>
        <begin position="56"/>
        <end position="193"/>
    </location>
</feature>
<dbReference type="EMBL" id="AP012050">
    <property type="protein sequence ID" value="BAM46473.1"/>
    <property type="molecule type" value="Genomic_DNA"/>
</dbReference>
<dbReference type="PATRIC" id="fig|698758.3.peg.344"/>
<dbReference type="PANTHER" id="PTHR43731">
    <property type="entry name" value="RHOMBOID PROTEASE"/>
    <property type="match status" value="1"/>
</dbReference>
<dbReference type="eggNOG" id="COG0705">
    <property type="taxonomic scope" value="Bacteria"/>
</dbReference>
<keyword evidence="3 7" id="KW-0812">Transmembrane</keyword>
<dbReference type="Gene3D" id="1.20.1540.10">
    <property type="entry name" value="Rhomboid-like"/>
    <property type="match status" value="1"/>
</dbReference>
<comment type="similarity">
    <text evidence="2">Belongs to the peptidase S54 family.</text>
</comment>
<dbReference type="InterPro" id="IPR050925">
    <property type="entry name" value="Rhomboid_protease_S54"/>
</dbReference>
<organism evidence="9 10">
    <name type="scientific">Amphibacillus xylanus (strain ATCC 51415 / DSM 6626 / JCM 7361 / LMG 17667 / NBRC 15112 / Ep01)</name>
    <dbReference type="NCBI Taxonomy" id="698758"/>
    <lineage>
        <taxon>Bacteria</taxon>
        <taxon>Bacillati</taxon>
        <taxon>Bacillota</taxon>
        <taxon>Bacilli</taxon>
        <taxon>Bacillales</taxon>
        <taxon>Bacillaceae</taxon>
        <taxon>Amphibacillus</taxon>
    </lineage>
</organism>
<dbReference type="Pfam" id="PF01694">
    <property type="entry name" value="Rhomboid"/>
    <property type="match status" value="1"/>
</dbReference>
<dbReference type="KEGG" id="axl:AXY_03410"/>
<evidence type="ECO:0000256" key="4">
    <source>
        <dbReference type="ARBA" id="ARBA00022801"/>
    </source>
</evidence>
<feature type="transmembrane region" description="Helical" evidence="7">
    <location>
        <begin position="12"/>
        <end position="34"/>
    </location>
</feature>
<feature type="transmembrane region" description="Helical" evidence="7">
    <location>
        <begin position="97"/>
        <end position="118"/>
    </location>
</feature>
<feature type="transmembrane region" description="Helical" evidence="7">
    <location>
        <begin position="179"/>
        <end position="196"/>
    </location>
</feature>
<evidence type="ECO:0000256" key="5">
    <source>
        <dbReference type="ARBA" id="ARBA00022989"/>
    </source>
</evidence>
<evidence type="ECO:0000256" key="2">
    <source>
        <dbReference type="ARBA" id="ARBA00009045"/>
    </source>
</evidence>
<dbReference type="InterPro" id="IPR022764">
    <property type="entry name" value="Peptidase_S54_rhomboid_dom"/>
</dbReference>
<feature type="transmembrane region" description="Helical" evidence="7">
    <location>
        <begin position="233"/>
        <end position="253"/>
    </location>
</feature>
<accession>K0J625</accession>
<evidence type="ECO:0000256" key="6">
    <source>
        <dbReference type="ARBA" id="ARBA00023136"/>
    </source>
</evidence>
<protein>
    <submittedName>
        <fullName evidence="9">Peptidase S54 family protein</fullName>
    </submittedName>
</protein>
<dbReference type="SUPFAM" id="SSF144091">
    <property type="entry name" value="Rhomboid-like"/>
    <property type="match status" value="1"/>
</dbReference>
<dbReference type="STRING" id="698758.AXY_03410"/>
<feature type="transmembrane region" description="Helical" evidence="7">
    <location>
        <begin position="124"/>
        <end position="143"/>
    </location>
</feature>
<dbReference type="HOGENOM" id="CLU_055068_3_1_9"/>
<comment type="subcellular location">
    <subcellularLocation>
        <location evidence="1">Membrane</location>
        <topology evidence="1">Multi-pass membrane protein</topology>
    </subcellularLocation>
</comment>